<dbReference type="AlphaFoldDB" id="D7E969"/>
<dbReference type="STRING" id="644295.Metev_1135"/>
<name>D7E969_METEZ</name>
<keyword evidence="1" id="KW-0812">Transmembrane</keyword>
<accession>D7E969</accession>
<feature type="transmembrane region" description="Helical" evidence="1">
    <location>
        <begin position="7"/>
        <end position="26"/>
    </location>
</feature>
<evidence type="ECO:0000256" key="1">
    <source>
        <dbReference type="SAM" id="Phobius"/>
    </source>
</evidence>
<evidence type="ECO:0000313" key="3">
    <source>
        <dbReference type="Proteomes" id="UP000000391"/>
    </source>
</evidence>
<evidence type="ECO:0000313" key="2">
    <source>
        <dbReference type="EMBL" id="ADI74017.1"/>
    </source>
</evidence>
<dbReference type="RefSeq" id="WP_013194584.1">
    <property type="nucleotide sequence ID" value="NC_014253.1"/>
</dbReference>
<dbReference type="Proteomes" id="UP000000391">
    <property type="component" value="Chromosome"/>
</dbReference>
<protein>
    <submittedName>
        <fullName evidence="2">Uncharacterized protein</fullName>
    </submittedName>
</protein>
<proteinExistence type="predicted"/>
<dbReference type="OrthoDB" id="142627at2157"/>
<gene>
    <name evidence="2" type="ordered locus">Metev_1135</name>
</gene>
<reference evidence="2 3" key="1">
    <citation type="submission" date="2010-06" db="EMBL/GenBank/DDBJ databases">
        <title>Complete sequence chromosome of Methanohalobium evestigatum Z-7303.</title>
        <authorList>
            <consortium name="US DOE Joint Genome Institute"/>
            <person name="Lucas S."/>
            <person name="Copeland A."/>
            <person name="Lapidus A."/>
            <person name="Cheng J.-F."/>
            <person name="Bruce D."/>
            <person name="Goodwin L."/>
            <person name="Pitluck S."/>
            <person name="Saunders E."/>
            <person name="Detter J.C."/>
            <person name="Han C."/>
            <person name="Tapia R."/>
            <person name="Land M."/>
            <person name="Hauser L."/>
            <person name="Kyrpides N."/>
            <person name="Mikhailova N."/>
            <person name="Sieprawska-Lupa M."/>
            <person name="Whitman W.B."/>
            <person name="Anderson I."/>
            <person name="Woyke T."/>
        </authorList>
    </citation>
    <scope>NUCLEOTIDE SEQUENCE [LARGE SCALE GENOMIC DNA]</scope>
    <source>
        <strain evidence="3">ATCC BAA-1072 / DSM 3721 / NBRC 107634 / OCM 161 / Z-7303</strain>
    </source>
</reference>
<organism evidence="2 3">
    <name type="scientific">Methanohalobium evestigatum (strain ATCC BAA-1072 / DSM 3721 / NBRC 107634 / OCM 161 / Z-7303)</name>
    <dbReference type="NCBI Taxonomy" id="644295"/>
    <lineage>
        <taxon>Archaea</taxon>
        <taxon>Methanobacteriati</taxon>
        <taxon>Methanobacteriota</taxon>
        <taxon>Stenosarchaea group</taxon>
        <taxon>Methanomicrobia</taxon>
        <taxon>Methanosarcinales</taxon>
        <taxon>Methanosarcinaceae</taxon>
        <taxon>Methanohalobium</taxon>
    </lineage>
</organism>
<dbReference type="GeneID" id="9346767"/>
<dbReference type="KEGG" id="mev:Metev_1135"/>
<dbReference type="HOGENOM" id="CLU_146462_0_0_2"/>
<keyword evidence="1" id="KW-0472">Membrane</keyword>
<keyword evidence="3" id="KW-1185">Reference proteome</keyword>
<dbReference type="EMBL" id="CP002069">
    <property type="protein sequence ID" value="ADI74017.1"/>
    <property type="molecule type" value="Genomic_DNA"/>
</dbReference>
<keyword evidence="1" id="KW-1133">Transmembrane helix</keyword>
<sequence length="151" mass="16486" precursor="true">MKQIKIIAVIAIVIVIGLIAVGSAFLNNEPESRNPELSLNINASHAISVVTNNTSASDYLTKNFDNPDWRVVTAKLERGTVYNLDGTPVQNETNVWKVEAMERTCACSGIDDLYVVEGYVSADTGELLEISTKTVSEQNYDKKTCATTSCH</sequence>